<dbReference type="Pfam" id="PF01757">
    <property type="entry name" value="Acyl_transf_3"/>
    <property type="match status" value="1"/>
</dbReference>
<feature type="transmembrane region" description="Helical" evidence="2">
    <location>
        <begin position="51"/>
        <end position="70"/>
    </location>
</feature>
<proteinExistence type="predicted"/>
<keyword evidence="4" id="KW-0012">Acyltransferase</keyword>
<organism evidence="4 5">
    <name type="scientific">Rhodococcus triatomae</name>
    <dbReference type="NCBI Taxonomy" id="300028"/>
    <lineage>
        <taxon>Bacteria</taxon>
        <taxon>Bacillati</taxon>
        <taxon>Actinomycetota</taxon>
        <taxon>Actinomycetes</taxon>
        <taxon>Mycobacteriales</taxon>
        <taxon>Nocardiaceae</taxon>
        <taxon>Rhodococcus</taxon>
    </lineage>
</organism>
<dbReference type="PANTHER" id="PTHR23028">
    <property type="entry name" value="ACETYLTRANSFERASE"/>
    <property type="match status" value="1"/>
</dbReference>
<feature type="transmembrane region" description="Helical" evidence="2">
    <location>
        <begin position="111"/>
        <end position="134"/>
    </location>
</feature>
<evidence type="ECO:0000256" key="1">
    <source>
        <dbReference type="SAM" id="MobiDB-lite"/>
    </source>
</evidence>
<feature type="transmembrane region" description="Helical" evidence="2">
    <location>
        <begin position="26"/>
        <end position="44"/>
    </location>
</feature>
<feature type="transmembrane region" description="Helical" evidence="2">
    <location>
        <begin position="146"/>
        <end position="165"/>
    </location>
</feature>
<reference evidence="4 5" key="1">
    <citation type="submission" date="2016-10" db="EMBL/GenBank/DDBJ databases">
        <authorList>
            <person name="de Groot N.N."/>
        </authorList>
    </citation>
    <scope>NUCLEOTIDE SEQUENCE [LARGE SCALE GENOMIC DNA]</scope>
    <source>
        <strain evidence="4 5">DSM 44892</strain>
    </source>
</reference>
<keyword evidence="2" id="KW-0812">Transmembrane</keyword>
<dbReference type="PANTHER" id="PTHR23028:SF53">
    <property type="entry name" value="ACYL_TRANSF_3 DOMAIN-CONTAINING PROTEIN"/>
    <property type="match status" value="1"/>
</dbReference>
<feature type="compositionally biased region" description="Low complexity" evidence="1">
    <location>
        <begin position="258"/>
        <end position="268"/>
    </location>
</feature>
<feature type="region of interest" description="Disordered" evidence="1">
    <location>
        <begin position="258"/>
        <end position="280"/>
    </location>
</feature>
<name>A0A1G8NGR4_9NOCA</name>
<keyword evidence="2" id="KW-1133">Transmembrane helix</keyword>
<sequence>MTLTQIYGLGHFHAGLTQMWSLAVEVAFYLILPVLAWALCVLVCRRGWHPGRLVGALCAVAAVTPAWVVFTHSADIDYSARLWLPGFLAWFAGGMVLTVAAVTIRRVSTPLLLLGAVAAYALSCTPAAGEATIIPQDAGAAITKSFLYLAFSMCLLAPLVIGSDGGGLYGRALSHPAVVWLGEISYELFLVHLVVMELVMDLLGYSTFQGSVVGVFIVTTVLSIPIAWVLHRSLEWVFGLRDRRQERTSRAASRAIASSSFVGTTSTATEDESAEIRRSP</sequence>
<dbReference type="GO" id="GO:0016020">
    <property type="term" value="C:membrane"/>
    <property type="evidence" value="ECO:0007669"/>
    <property type="project" value="TreeGrafter"/>
</dbReference>
<feature type="transmembrane region" description="Helical" evidence="2">
    <location>
        <begin position="82"/>
        <end position="104"/>
    </location>
</feature>
<keyword evidence="2" id="KW-0472">Membrane</keyword>
<accession>A0A1G8NGR4</accession>
<dbReference type="EMBL" id="FNDN01000011">
    <property type="protein sequence ID" value="SDI79348.1"/>
    <property type="molecule type" value="Genomic_DNA"/>
</dbReference>
<dbReference type="InterPro" id="IPR050879">
    <property type="entry name" value="Acyltransferase_3"/>
</dbReference>
<dbReference type="GO" id="GO:0016747">
    <property type="term" value="F:acyltransferase activity, transferring groups other than amino-acyl groups"/>
    <property type="evidence" value="ECO:0007669"/>
    <property type="project" value="InterPro"/>
</dbReference>
<dbReference type="InterPro" id="IPR002656">
    <property type="entry name" value="Acyl_transf_3_dom"/>
</dbReference>
<feature type="transmembrane region" description="Helical" evidence="2">
    <location>
        <begin position="208"/>
        <end position="230"/>
    </location>
</feature>
<evidence type="ECO:0000256" key="2">
    <source>
        <dbReference type="SAM" id="Phobius"/>
    </source>
</evidence>
<evidence type="ECO:0000313" key="5">
    <source>
        <dbReference type="Proteomes" id="UP000183263"/>
    </source>
</evidence>
<dbReference type="AlphaFoldDB" id="A0A1G8NGR4"/>
<dbReference type="GO" id="GO:0009103">
    <property type="term" value="P:lipopolysaccharide biosynthetic process"/>
    <property type="evidence" value="ECO:0007669"/>
    <property type="project" value="TreeGrafter"/>
</dbReference>
<protein>
    <submittedName>
        <fullName evidence="4">Acyltransferase family protein</fullName>
    </submittedName>
</protein>
<feature type="domain" description="Acyltransferase 3" evidence="3">
    <location>
        <begin position="13"/>
        <end position="231"/>
    </location>
</feature>
<dbReference type="RefSeq" id="WP_072738967.1">
    <property type="nucleotide sequence ID" value="NZ_CP048813.1"/>
</dbReference>
<evidence type="ECO:0000313" key="4">
    <source>
        <dbReference type="EMBL" id="SDI79348.1"/>
    </source>
</evidence>
<dbReference type="Proteomes" id="UP000183263">
    <property type="component" value="Unassembled WGS sequence"/>
</dbReference>
<feature type="transmembrane region" description="Helical" evidence="2">
    <location>
        <begin position="177"/>
        <end position="196"/>
    </location>
</feature>
<keyword evidence="4" id="KW-0808">Transferase</keyword>
<gene>
    <name evidence="4" type="ORF">SAMN05444695_11164</name>
</gene>
<evidence type="ECO:0000259" key="3">
    <source>
        <dbReference type="Pfam" id="PF01757"/>
    </source>
</evidence>
<keyword evidence="5" id="KW-1185">Reference proteome</keyword>